<proteinExistence type="predicted"/>
<protein>
    <submittedName>
        <fullName evidence="2">Uncharacterized protein</fullName>
    </submittedName>
</protein>
<comment type="caution">
    <text evidence="2">The sequence shown here is derived from an EMBL/GenBank/DDBJ whole genome shotgun (WGS) entry which is preliminary data.</text>
</comment>
<sequence length="126" mass="13938">MQVMLENVALRAQKDAPIDEVKTLRSRLNKGLKRRKQSATAAVLEEEEECIRFKGLAISSTSGSNTPLKTPVKTVMRSPEASGSETPVCQKTRASVYNKLKANLAKDWPSLPKSLVHWEGTGEYHS</sequence>
<evidence type="ECO:0000256" key="1">
    <source>
        <dbReference type="SAM" id="MobiDB-lite"/>
    </source>
</evidence>
<dbReference type="AlphaFoldDB" id="A0AAN8EAC8"/>
<reference evidence="2 3" key="1">
    <citation type="journal article" date="2023" name="Mol. Biol. Evol.">
        <title>Genomics of Secondarily Temperate Adaptation in the Only Non-Antarctic Icefish.</title>
        <authorList>
            <person name="Rivera-Colon A.G."/>
            <person name="Rayamajhi N."/>
            <person name="Minhas B.F."/>
            <person name="Madrigal G."/>
            <person name="Bilyk K.T."/>
            <person name="Yoon V."/>
            <person name="Hune M."/>
            <person name="Gregory S."/>
            <person name="Cheng C.H.C."/>
            <person name="Catchen J.M."/>
        </authorList>
    </citation>
    <scope>NUCLEOTIDE SEQUENCE [LARGE SCALE GENOMIC DNA]</scope>
    <source>
        <tissue evidence="2">White muscle</tissue>
    </source>
</reference>
<evidence type="ECO:0000313" key="2">
    <source>
        <dbReference type="EMBL" id="KAK5934803.1"/>
    </source>
</evidence>
<feature type="region of interest" description="Disordered" evidence="1">
    <location>
        <begin position="62"/>
        <end position="87"/>
    </location>
</feature>
<keyword evidence="3" id="KW-1185">Reference proteome</keyword>
<dbReference type="Proteomes" id="UP001331515">
    <property type="component" value="Unassembled WGS sequence"/>
</dbReference>
<organism evidence="2 3">
    <name type="scientific">Champsocephalus gunnari</name>
    <name type="common">Mackerel icefish</name>
    <dbReference type="NCBI Taxonomy" id="52237"/>
    <lineage>
        <taxon>Eukaryota</taxon>
        <taxon>Metazoa</taxon>
        <taxon>Chordata</taxon>
        <taxon>Craniata</taxon>
        <taxon>Vertebrata</taxon>
        <taxon>Euteleostomi</taxon>
        <taxon>Actinopterygii</taxon>
        <taxon>Neopterygii</taxon>
        <taxon>Teleostei</taxon>
        <taxon>Neoteleostei</taxon>
        <taxon>Acanthomorphata</taxon>
        <taxon>Eupercaria</taxon>
        <taxon>Perciformes</taxon>
        <taxon>Notothenioidei</taxon>
        <taxon>Channichthyidae</taxon>
        <taxon>Champsocephalus</taxon>
    </lineage>
</organism>
<gene>
    <name evidence="2" type="ORF">CgunFtcFv8_020225</name>
</gene>
<accession>A0AAN8EAC8</accession>
<name>A0AAN8EAC8_CHAGU</name>
<evidence type="ECO:0000313" key="3">
    <source>
        <dbReference type="Proteomes" id="UP001331515"/>
    </source>
</evidence>
<dbReference type="EMBL" id="JAURVH010001513">
    <property type="protein sequence ID" value="KAK5934803.1"/>
    <property type="molecule type" value="Genomic_DNA"/>
</dbReference>